<dbReference type="Proteomes" id="UP000829517">
    <property type="component" value="Unassembled WGS sequence"/>
</dbReference>
<organism evidence="2 3">
    <name type="scientific">Joostella atrarenae</name>
    <dbReference type="NCBI Taxonomy" id="679257"/>
    <lineage>
        <taxon>Bacteria</taxon>
        <taxon>Pseudomonadati</taxon>
        <taxon>Bacteroidota</taxon>
        <taxon>Flavobacteriia</taxon>
        <taxon>Flavobacteriales</taxon>
        <taxon>Flavobacteriaceae</taxon>
        <taxon>Joostella</taxon>
    </lineage>
</organism>
<evidence type="ECO:0000256" key="1">
    <source>
        <dbReference type="SAM" id="Phobius"/>
    </source>
</evidence>
<name>A0ABS9J6Y8_9FLAO</name>
<evidence type="ECO:0000313" key="2">
    <source>
        <dbReference type="EMBL" id="MCF8716174.1"/>
    </source>
</evidence>
<feature type="transmembrane region" description="Helical" evidence="1">
    <location>
        <begin position="6"/>
        <end position="31"/>
    </location>
</feature>
<sequence length="193" mass="23000">MKDRVLYIVIRVIISSIFFVGSLIIPFSAGIKVYNENKAKERAINQPESLTELTYSTQQMNGFRISYLIFETPSFRDSYHIENETEQQEKFNEIFKTDLYSNEQFKFSLKEPDLKNYKCYSFIHTSKSRYTDVYSSEILYLKINNTPLIGNEHEMRKFIRNGWLRFGGIVLFGTTFWIFSFFMIKRLIKLFKS</sequence>
<feature type="transmembrane region" description="Helical" evidence="1">
    <location>
        <begin position="163"/>
        <end position="184"/>
    </location>
</feature>
<evidence type="ECO:0008006" key="4">
    <source>
        <dbReference type="Google" id="ProtNLM"/>
    </source>
</evidence>
<keyword evidence="1" id="KW-0812">Transmembrane</keyword>
<keyword evidence="1" id="KW-1133">Transmembrane helix</keyword>
<dbReference type="EMBL" id="JAETXX010000013">
    <property type="protein sequence ID" value="MCF8716174.1"/>
    <property type="molecule type" value="Genomic_DNA"/>
</dbReference>
<reference evidence="2 3" key="1">
    <citation type="submission" date="2021-01" db="EMBL/GenBank/DDBJ databases">
        <title>Genome sequencing of Joostella atrarenae M1-2 (= KCTC 23194).</title>
        <authorList>
            <person name="Zakaria M.R."/>
            <person name="Lam M.Q."/>
            <person name="Chong C.S."/>
        </authorList>
    </citation>
    <scope>NUCLEOTIDE SEQUENCE [LARGE SCALE GENOMIC DNA]</scope>
    <source>
        <strain evidence="2 3">M1-2</strain>
    </source>
</reference>
<proteinExistence type="predicted"/>
<evidence type="ECO:0000313" key="3">
    <source>
        <dbReference type="Proteomes" id="UP000829517"/>
    </source>
</evidence>
<dbReference type="RefSeq" id="WP_236960226.1">
    <property type="nucleotide sequence ID" value="NZ_JAETXX010000013.1"/>
</dbReference>
<comment type="caution">
    <text evidence="2">The sequence shown here is derived from an EMBL/GenBank/DDBJ whole genome shotgun (WGS) entry which is preliminary data.</text>
</comment>
<gene>
    <name evidence="2" type="ORF">JM658_15190</name>
</gene>
<keyword evidence="3" id="KW-1185">Reference proteome</keyword>
<accession>A0ABS9J6Y8</accession>
<keyword evidence="1" id="KW-0472">Membrane</keyword>
<protein>
    <recommendedName>
        <fullName evidence="4">DUF3592 domain-containing protein</fullName>
    </recommendedName>
</protein>